<dbReference type="Proteomes" id="UP000318349">
    <property type="component" value="Unassembled WGS sequence"/>
</dbReference>
<evidence type="ECO:0000256" key="6">
    <source>
        <dbReference type="PIRNR" id="PIRNR005651"/>
    </source>
</evidence>
<evidence type="ECO:0000256" key="5">
    <source>
        <dbReference type="ARBA" id="ARBA00023136"/>
    </source>
</evidence>
<dbReference type="SUPFAM" id="SSF117892">
    <property type="entry name" value="Band 7/SPFH domain"/>
    <property type="match status" value="1"/>
</dbReference>
<dbReference type="EMBL" id="VMNK01000023">
    <property type="protein sequence ID" value="TVO50906.1"/>
    <property type="molecule type" value="Genomic_DNA"/>
</dbReference>
<keyword evidence="11" id="KW-1185">Reference proteome</keyword>
<evidence type="ECO:0000313" key="10">
    <source>
        <dbReference type="Proteomes" id="UP000318349"/>
    </source>
</evidence>
<dbReference type="InterPro" id="IPR010200">
    <property type="entry name" value="HflC"/>
</dbReference>
<dbReference type="GO" id="GO:0016020">
    <property type="term" value="C:membrane"/>
    <property type="evidence" value="ECO:0007669"/>
    <property type="project" value="UniProtKB-SubCell"/>
</dbReference>
<dbReference type="PANTHER" id="PTHR42911">
    <property type="entry name" value="MODULATOR OF FTSH PROTEASE HFLC"/>
    <property type="match status" value="1"/>
</dbReference>
<evidence type="ECO:0000256" key="2">
    <source>
        <dbReference type="ARBA" id="ARBA00007862"/>
    </source>
</evidence>
<organism evidence="9 10">
    <name type="scientific">Denitromonas halophila</name>
    <dbReference type="NCBI Taxonomy" id="1629404"/>
    <lineage>
        <taxon>Bacteria</taxon>
        <taxon>Pseudomonadati</taxon>
        <taxon>Pseudomonadota</taxon>
        <taxon>Betaproteobacteria</taxon>
        <taxon>Rhodocyclales</taxon>
        <taxon>Zoogloeaceae</taxon>
        <taxon>Denitromonas</taxon>
    </lineage>
</organism>
<keyword evidence="3" id="KW-0812">Transmembrane</keyword>
<dbReference type="GO" id="GO:0006508">
    <property type="term" value="P:proteolysis"/>
    <property type="evidence" value="ECO:0007669"/>
    <property type="project" value="UniProtKB-KW"/>
</dbReference>
<keyword evidence="5" id="KW-0472">Membrane</keyword>
<dbReference type="PRINTS" id="PR00721">
    <property type="entry name" value="STOMATIN"/>
</dbReference>
<accession>A0A557SC14</accession>
<dbReference type="InterPro" id="IPR001107">
    <property type="entry name" value="Band_7"/>
</dbReference>
<dbReference type="Pfam" id="PF01145">
    <property type="entry name" value="Band_7"/>
    <property type="match status" value="1"/>
</dbReference>
<sequence length="296" mass="33928">MRERTPILLGAVLFALALVSMSMFTVDKRQFAIVRQFGEIKRVIKEPGLNFKVPLVQNVTFFEKRILTMDTPEPERFITSEKKNVLVDLFVKWRISDPQLFLESVGGDERRAITRLEQTVNSGLREEFGKRTVHEVVSGQRDEIMEQMRAKADQDSRKIGVQILDVRLKRVDLPTEVSESVYRRMEAERKRVANELRSEGAAEAEKIRADADRQREVIIANAYRDSQRIKGEGDAKATEIYAEAFGADAEFYSFYRSLQAYRQSFADKGDVLVVEPSSDFFKYLKGGATLRKSPTE</sequence>
<evidence type="ECO:0000259" key="7">
    <source>
        <dbReference type="SMART" id="SM00244"/>
    </source>
</evidence>
<dbReference type="InterPro" id="IPR001972">
    <property type="entry name" value="Stomatin_HflK_fam"/>
</dbReference>
<keyword evidence="4" id="KW-1133">Transmembrane helix</keyword>
<dbReference type="Proteomes" id="UP000319502">
    <property type="component" value="Unassembled WGS sequence"/>
</dbReference>
<keyword evidence="9" id="KW-0645">Protease</keyword>
<evidence type="ECO:0000313" key="9">
    <source>
        <dbReference type="EMBL" id="TVO74958.1"/>
    </source>
</evidence>
<gene>
    <name evidence="9" type="primary">hflC</name>
    <name evidence="9" type="ORF">FHP89_14145</name>
    <name evidence="8" type="ORF">FHP91_20380</name>
</gene>
<evidence type="ECO:0000313" key="8">
    <source>
        <dbReference type="EMBL" id="TVO50906.1"/>
    </source>
</evidence>
<evidence type="ECO:0000256" key="3">
    <source>
        <dbReference type="ARBA" id="ARBA00022692"/>
    </source>
</evidence>
<dbReference type="EMBL" id="VMNI01000014">
    <property type="protein sequence ID" value="TVO74958.1"/>
    <property type="molecule type" value="Genomic_DNA"/>
</dbReference>
<comment type="similarity">
    <text evidence="2 6">Belongs to the band 7/mec-2 family. HflC subfamily.</text>
</comment>
<dbReference type="PIRSF" id="PIRSF005651">
    <property type="entry name" value="HflC"/>
    <property type="match status" value="1"/>
</dbReference>
<evidence type="ECO:0000256" key="1">
    <source>
        <dbReference type="ARBA" id="ARBA00004167"/>
    </source>
</evidence>
<dbReference type="InterPro" id="IPR036013">
    <property type="entry name" value="Band_7/SPFH_dom_sf"/>
</dbReference>
<dbReference type="CDD" id="cd03405">
    <property type="entry name" value="SPFH_HflC"/>
    <property type="match status" value="1"/>
</dbReference>
<protein>
    <recommendedName>
        <fullName evidence="6">Protein HflC</fullName>
    </recommendedName>
</protein>
<proteinExistence type="inferred from homology"/>
<evidence type="ECO:0000313" key="11">
    <source>
        <dbReference type="Proteomes" id="UP000319502"/>
    </source>
</evidence>
<dbReference type="OrthoDB" id="9812991at2"/>
<comment type="subcellular location">
    <subcellularLocation>
        <location evidence="1">Membrane</location>
        <topology evidence="1">Single-pass membrane protein</topology>
    </subcellularLocation>
</comment>
<dbReference type="NCBIfam" id="TIGR01932">
    <property type="entry name" value="hflC"/>
    <property type="match status" value="1"/>
</dbReference>
<comment type="function">
    <text evidence="6">HflC and HflK could regulate a protease.</text>
</comment>
<evidence type="ECO:0000256" key="4">
    <source>
        <dbReference type="ARBA" id="ARBA00022989"/>
    </source>
</evidence>
<keyword evidence="9" id="KW-0378">Hydrolase</keyword>
<dbReference type="PANTHER" id="PTHR42911:SF1">
    <property type="entry name" value="MODULATOR OF FTSH PROTEASE HFLC"/>
    <property type="match status" value="1"/>
</dbReference>
<comment type="caution">
    <text evidence="9">The sequence shown here is derived from an EMBL/GenBank/DDBJ whole genome shotgun (WGS) entry which is preliminary data.</text>
</comment>
<feature type="domain" description="Band 7" evidence="7">
    <location>
        <begin position="21"/>
        <end position="185"/>
    </location>
</feature>
<dbReference type="AlphaFoldDB" id="A0A557SC14"/>
<dbReference type="RefSeq" id="WP_144179079.1">
    <property type="nucleotide sequence ID" value="NZ_VMNK01000023.1"/>
</dbReference>
<dbReference type="SMART" id="SM00244">
    <property type="entry name" value="PHB"/>
    <property type="match status" value="1"/>
</dbReference>
<dbReference type="Gene3D" id="3.30.479.30">
    <property type="entry name" value="Band 7 domain"/>
    <property type="match status" value="1"/>
</dbReference>
<name>A0A557SC14_9RHOO</name>
<dbReference type="GO" id="GO:0008233">
    <property type="term" value="F:peptidase activity"/>
    <property type="evidence" value="ECO:0007669"/>
    <property type="project" value="UniProtKB-KW"/>
</dbReference>
<reference evidence="10 11" key="1">
    <citation type="submission" date="2019-07" db="EMBL/GenBank/DDBJ databases">
        <title>The pathways for chlorine oxyanion respiration interact through the shared metabolite chlorate.</title>
        <authorList>
            <person name="Barnum T.P."/>
            <person name="Cheng Y."/>
            <person name="Hill K.A."/>
            <person name="Lucas L.N."/>
            <person name="Carlson H.K."/>
            <person name="Coates J.D."/>
        </authorList>
    </citation>
    <scope>NUCLEOTIDE SEQUENCE [LARGE SCALE GENOMIC DNA]</scope>
    <source>
        <strain evidence="9 10">SFB-1</strain>
        <strain evidence="8 11">SFB-3</strain>
    </source>
</reference>